<dbReference type="Pfam" id="PF08544">
    <property type="entry name" value="GHMP_kinases_C"/>
    <property type="match status" value="1"/>
</dbReference>
<keyword evidence="6" id="KW-0067">ATP-binding</keyword>
<dbReference type="InterPro" id="IPR019539">
    <property type="entry name" value="GalKase_N"/>
</dbReference>
<dbReference type="GO" id="GO:0005829">
    <property type="term" value="C:cytosol"/>
    <property type="evidence" value="ECO:0007669"/>
    <property type="project" value="TreeGrafter"/>
</dbReference>
<accession>A0A1H1W8F6</accession>
<dbReference type="SUPFAM" id="SSF54211">
    <property type="entry name" value="Ribosomal protein S5 domain 2-like"/>
    <property type="match status" value="1"/>
</dbReference>
<dbReference type="InterPro" id="IPR013750">
    <property type="entry name" value="GHMP_kinase_C_dom"/>
</dbReference>
<dbReference type="InterPro" id="IPR000705">
    <property type="entry name" value="Galactokinase"/>
</dbReference>
<comment type="similarity">
    <text evidence="1">Belongs to the GHMP kinase family. GalK subfamily.</text>
</comment>
<dbReference type="InterPro" id="IPR036554">
    <property type="entry name" value="GHMP_kinase_C_sf"/>
</dbReference>
<keyword evidence="9" id="KW-0119">Carbohydrate metabolism</keyword>
<evidence type="ECO:0000256" key="1">
    <source>
        <dbReference type="ARBA" id="ARBA00006566"/>
    </source>
</evidence>
<evidence type="ECO:0000259" key="12">
    <source>
        <dbReference type="Pfam" id="PF00288"/>
    </source>
</evidence>
<keyword evidence="2" id="KW-0808">Transferase</keyword>
<gene>
    <name evidence="15" type="ORF">SAMN04489751_3251</name>
</gene>
<evidence type="ECO:0000313" key="15">
    <source>
        <dbReference type="EMBL" id="SDS92449.1"/>
    </source>
</evidence>
<name>A0A1H1W8F6_BRESA</name>
<dbReference type="PANTHER" id="PTHR10457:SF7">
    <property type="entry name" value="GALACTOKINASE-RELATED"/>
    <property type="match status" value="1"/>
</dbReference>
<dbReference type="GO" id="GO:0046872">
    <property type="term" value="F:metal ion binding"/>
    <property type="evidence" value="ECO:0007669"/>
    <property type="project" value="UniProtKB-KW"/>
</dbReference>
<dbReference type="PROSITE" id="PS00106">
    <property type="entry name" value="GALACTOKINASE"/>
    <property type="match status" value="1"/>
</dbReference>
<dbReference type="PRINTS" id="PR00959">
    <property type="entry name" value="MEVGALKINASE"/>
</dbReference>
<reference evidence="15" key="1">
    <citation type="submission" date="2016-10" db="EMBL/GenBank/DDBJ databases">
        <authorList>
            <person name="Varghese N."/>
            <person name="Submissions S."/>
        </authorList>
    </citation>
    <scope>NUCLEOTIDE SEQUENCE [LARGE SCALE GENOMIC DNA]</scope>
    <source>
        <strain evidence="15">DSM 22082</strain>
    </source>
</reference>
<evidence type="ECO:0000259" key="13">
    <source>
        <dbReference type="Pfam" id="PF08544"/>
    </source>
</evidence>
<evidence type="ECO:0000256" key="2">
    <source>
        <dbReference type="ARBA" id="ARBA00022679"/>
    </source>
</evidence>
<keyword evidence="5" id="KW-0418">Kinase</keyword>
<dbReference type="Gene3D" id="3.30.70.890">
    <property type="entry name" value="GHMP kinase, C-terminal domain"/>
    <property type="match status" value="1"/>
</dbReference>
<dbReference type="STRING" id="629680.SAMN04489751_3251"/>
<evidence type="ECO:0000259" key="14">
    <source>
        <dbReference type="Pfam" id="PF10509"/>
    </source>
</evidence>
<dbReference type="FunFam" id="3.30.70.890:FF:000001">
    <property type="entry name" value="Galactokinase"/>
    <property type="match status" value="1"/>
</dbReference>
<dbReference type="Pfam" id="PF00288">
    <property type="entry name" value="GHMP_kinases_N"/>
    <property type="match status" value="1"/>
</dbReference>
<dbReference type="GO" id="GO:0004335">
    <property type="term" value="F:galactokinase activity"/>
    <property type="evidence" value="ECO:0007669"/>
    <property type="project" value="UniProtKB-UniRule"/>
</dbReference>
<dbReference type="PRINTS" id="PR00473">
    <property type="entry name" value="GALCTOKINASE"/>
</dbReference>
<dbReference type="EMBL" id="LT629739">
    <property type="protein sequence ID" value="SDS92449.1"/>
    <property type="molecule type" value="Genomic_DNA"/>
</dbReference>
<keyword evidence="4" id="KW-0547">Nucleotide-binding</keyword>
<keyword evidence="7" id="KW-0460">Magnesium</keyword>
<dbReference type="AlphaFoldDB" id="A0A1H1W8F6"/>
<evidence type="ECO:0000256" key="4">
    <source>
        <dbReference type="ARBA" id="ARBA00022741"/>
    </source>
</evidence>
<keyword evidence="8" id="KW-0299">Galactose metabolism</keyword>
<evidence type="ECO:0000256" key="3">
    <source>
        <dbReference type="ARBA" id="ARBA00022723"/>
    </source>
</evidence>
<evidence type="ECO:0000256" key="7">
    <source>
        <dbReference type="ARBA" id="ARBA00022842"/>
    </source>
</evidence>
<sequence length="426" mass="44978">MSAATTEAGPRLRREFEAIFGYPPLESFRAPGRVNLIGEHTDYNNGFVLPIAIDRAVHVAIGRRAQGRSGARNGVSDAQNGVSDAQGRGTAAPARREESIRIVSDHRDERGERLAGQFTAEELVPGALQGWLSHPAGVVDEIAKTTGTAVGGIDLYIESTVPVGAGLSSSHALEVAVLIALDEVYGLGLDEREKVLLTQRAENDFVGAPTGIVDQAASVMTEAGHALFLDCRDLRTRQIPFDLDAEGLRLLVIDTRVSHSHSESGYGDRRRTCEEAAGILGAESLRELDETVDLGPLTGEQRKRVRHVLSENARVRATVELLEGHGGESRCIRGIGELLLASHDSLAHDYEVSCPELDTAVAAATSGGALGARMIGGGFGGSAIALVDSTRVDRVGEAVVAAFADHGYRAPDIFAVSAGEGAGRID</sequence>
<dbReference type="InterPro" id="IPR019741">
    <property type="entry name" value="Galactokinase_CS"/>
</dbReference>
<evidence type="ECO:0000313" key="16">
    <source>
        <dbReference type="Proteomes" id="UP000199700"/>
    </source>
</evidence>
<feature type="domain" description="GHMP kinase N-terminal" evidence="12">
    <location>
        <begin position="137"/>
        <end position="220"/>
    </location>
</feature>
<evidence type="ECO:0000256" key="11">
    <source>
        <dbReference type="SAM" id="MobiDB-lite"/>
    </source>
</evidence>
<protein>
    <recommendedName>
        <fullName evidence="10">Galactokinase</fullName>
        <ecNumber evidence="10">2.7.1.6</ecNumber>
    </recommendedName>
</protein>
<dbReference type="Pfam" id="PF10509">
    <property type="entry name" value="GalKase_gal_bdg"/>
    <property type="match status" value="1"/>
</dbReference>
<feature type="domain" description="GHMP kinase C-terminal" evidence="13">
    <location>
        <begin position="330"/>
        <end position="404"/>
    </location>
</feature>
<keyword evidence="16" id="KW-1185">Reference proteome</keyword>
<evidence type="ECO:0000256" key="6">
    <source>
        <dbReference type="ARBA" id="ARBA00022840"/>
    </source>
</evidence>
<dbReference type="InterPro" id="IPR020568">
    <property type="entry name" value="Ribosomal_Su5_D2-typ_SF"/>
</dbReference>
<evidence type="ECO:0000256" key="9">
    <source>
        <dbReference type="ARBA" id="ARBA00023277"/>
    </source>
</evidence>
<dbReference type="NCBIfam" id="TIGR00131">
    <property type="entry name" value="gal_kin"/>
    <property type="match status" value="1"/>
</dbReference>
<dbReference type="GO" id="GO:0005524">
    <property type="term" value="F:ATP binding"/>
    <property type="evidence" value="ECO:0007669"/>
    <property type="project" value="UniProtKB-UniRule"/>
</dbReference>
<dbReference type="RefSeq" id="WP_092107166.1">
    <property type="nucleotide sequence ID" value="NZ_LT629739.1"/>
</dbReference>
<dbReference type="PANTHER" id="PTHR10457">
    <property type="entry name" value="MEVALONATE KINASE/GALACTOKINASE"/>
    <property type="match status" value="1"/>
</dbReference>
<organism evidence="15 16">
    <name type="scientific">Brevibacterium sandarakinum</name>
    <dbReference type="NCBI Taxonomy" id="629680"/>
    <lineage>
        <taxon>Bacteria</taxon>
        <taxon>Bacillati</taxon>
        <taxon>Actinomycetota</taxon>
        <taxon>Actinomycetes</taxon>
        <taxon>Micrococcales</taxon>
        <taxon>Brevibacteriaceae</taxon>
        <taxon>Brevibacterium</taxon>
    </lineage>
</organism>
<evidence type="ECO:0000256" key="5">
    <source>
        <dbReference type="ARBA" id="ARBA00022777"/>
    </source>
</evidence>
<dbReference type="InterPro" id="IPR014721">
    <property type="entry name" value="Ribsml_uS5_D2-typ_fold_subgr"/>
</dbReference>
<evidence type="ECO:0000256" key="10">
    <source>
        <dbReference type="NCBIfam" id="TIGR00131"/>
    </source>
</evidence>
<dbReference type="OrthoDB" id="250531at2"/>
<dbReference type="Gene3D" id="3.30.230.10">
    <property type="match status" value="1"/>
</dbReference>
<dbReference type="EC" id="2.7.1.6" evidence="10"/>
<dbReference type="PIRSF" id="PIRSF000530">
    <property type="entry name" value="Galactokinase"/>
    <property type="match status" value="1"/>
</dbReference>
<dbReference type="InterPro" id="IPR006204">
    <property type="entry name" value="GHMP_kinase_N_dom"/>
</dbReference>
<dbReference type="Proteomes" id="UP000199700">
    <property type="component" value="Chromosome"/>
</dbReference>
<dbReference type="InterPro" id="IPR006206">
    <property type="entry name" value="Mevalonate/galactokinase"/>
</dbReference>
<feature type="domain" description="Galactokinase N-terminal" evidence="14">
    <location>
        <begin position="15"/>
        <end position="63"/>
    </location>
</feature>
<feature type="region of interest" description="Disordered" evidence="11">
    <location>
        <begin position="66"/>
        <end position="100"/>
    </location>
</feature>
<dbReference type="SUPFAM" id="SSF55060">
    <property type="entry name" value="GHMP Kinase, C-terminal domain"/>
    <property type="match status" value="1"/>
</dbReference>
<keyword evidence="3" id="KW-0479">Metal-binding</keyword>
<proteinExistence type="inferred from homology"/>
<evidence type="ECO:0000256" key="8">
    <source>
        <dbReference type="ARBA" id="ARBA00023144"/>
    </source>
</evidence>
<dbReference type="GO" id="GO:0006012">
    <property type="term" value="P:galactose metabolic process"/>
    <property type="evidence" value="ECO:0007669"/>
    <property type="project" value="UniProtKB-UniRule"/>
</dbReference>